<dbReference type="OrthoDB" id="1067146at2"/>
<gene>
    <name evidence="2" type="ORF">HR08_07035</name>
</gene>
<accession>A0A0A2F9G2</accession>
<keyword evidence="1" id="KW-0175">Coiled coil</keyword>
<feature type="coiled-coil region" evidence="1">
    <location>
        <begin position="207"/>
        <end position="241"/>
    </location>
</feature>
<dbReference type="EMBL" id="JRAI01000061">
    <property type="protein sequence ID" value="KGN85054.1"/>
    <property type="molecule type" value="Genomic_DNA"/>
</dbReference>
<evidence type="ECO:0000256" key="1">
    <source>
        <dbReference type="SAM" id="Coils"/>
    </source>
</evidence>
<protein>
    <submittedName>
        <fullName evidence="2">Uncharacterized protein</fullName>
    </submittedName>
</protein>
<name>A0A0A2F9G2_9PORP</name>
<evidence type="ECO:0000313" key="3">
    <source>
        <dbReference type="Proteomes" id="UP000030130"/>
    </source>
</evidence>
<dbReference type="RefSeq" id="WP_039421360.1">
    <property type="nucleotide sequence ID" value="NZ_JRAI01000061.1"/>
</dbReference>
<reference evidence="2 3" key="1">
    <citation type="submission" date="2014-08" db="EMBL/GenBank/DDBJ databases">
        <title>Porphyromonas gulae strain:COT-052_OH1451 Genome sequencing.</title>
        <authorList>
            <person name="Wallis C."/>
            <person name="Deusch O."/>
            <person name="O'Flynn C."/>
            <person name="Davis I."/>
            <person name="Jospin G."/>
            <person name="Darling A.E."/>
            <person name="Coil D.A."/>
            <person name="Alexiev A."/>
            <person name="Horsfall A."/>
            <person name="Kirkwood N."/>
            <person name="Harris S."/>
            <person name="Eisen J.A."/>
        </authorList>
    </citation>
    <scope>NUCLEOTIDE SEQUENCE [LARGE SCALE GENOMIC DNA]</scope>
    <source>
        <strain evidence="3">COT-052 OH1451</strain>
    </source>
</reference>
<dbReference type="AlphaFoldDB" id="A0A0A2F9G2"/>
<sequence>MKYKDLAASPIRFDEAGHTYSTEDGFLLTGVTSVLKSVLFSDKYAGVPEDVLRRAAEYGTKVHAACQLYDIMGDESDLPELERYKAIKEKNGINMIAAEYLVSDGSMIATMIDCIDESGNLYDIKTTYSLDEEYLSWQLSFCARLFELQNPTLKAGKLYAIWLRSDRHKLVEVPRKSDEELDKVIKCYLNGETLTAKQEETTEITRVADIEANIIAFKKQVEALEAEKQIVLDRLKSEMEANGLKKIETDRVLVTIVPDSVSSTFDSKKFKEDHPDMAASYMKTGTRKGYVKITLRA</sequence>
<evidence type="ECO:0000313" key="2">
    <source>
        <dbReference type="EMBL" id="KGN85054.1"/>
    </source>
</evidence>
<dbReference type="Proteomes" id="UP000030130">
    <property type="component" value="Unassembled WGS sequence"/>
</dbReference>
<comment type="caution">
    <text evidence="2">The sequence shown here is derived from an EMBL/GenBank/DDBJ whole genome shotgun (WGS) entry which is preliminary data.</text>
</comment>
<proteinExistence type="predicted"/>
<organism evidence="2 3">
    <name type="scientific">Porphyromonas gulae</name>
    <dbReference type="NCBI Taxonomy" id="111105"/>
    <lineage>
        <taxon>Bacteria</taxon>
        <taxon>Pseudomonadati</taxon>
        <taxon>Bacteroidota</taxon>
        <taxon>Bacteroidia</taxon>
        <taxon>Bacteroidales</taxon>
        <taxon>Porphyromonadaceae</taxon>
        <taxon>Porphyromonas</taxon>
    </lineage>
</organism>